<dbReference type="Proteomes" id="UP000271098">
    <property type="component" value="Unassembled WGS sequence"/>
</dbReference>
<gene>
    <name evidence="2" type="ORF">GPUH_LOCUS15167</name>
</gene>
<evidence type="ECO:0000256" key="1">
    <source>
        <dbReference type="SAM" id="MobiDB-lite"/>
    </source>
</evidence>
<keyword evidence="3" id="KW-1185">Reference proteome</keyword>
<dbReference type="WBParaSite" id="GPUH_0001518801-mRNA-1">
    <property type="protein sequence ID" value="GPUH_0001518801-mRNA-1"/>
    <property type="gene ID" value="GPUH_0001518801"/>
</dbReference>
<reference evidence="2 3" key="2">
    <citation type="submission" date="2018-11" db="EMBL/GenBank/DDBJ databases">
        <authorList>
            <consortium name="Pathogen Informatics"/>
        </authorList>
    </citation>
    <scope>NUCLEOTIDE SEQUENCE [LARGE SCALE GENOMIC DNA]</scope>
</reference>
<dbReference type="AlphaFoldDB" id="A0A183E2H7"/>
<feature type="region of interest" description="Disordered" evidence="1">
    <location>
        <begin position="124"/>
        <end position="172"/>
    </location>
</feature>
<accession>A0A183E2H7</accession>
<protein>
    <submittedName>
        <fullName evidence="2 4">Uncharacterized protein</fullName>
    </submittedName>
</protein>
<name>A0A183E2H7_9BILA</name>
<dbReference type="EMBL" id="UYRT01082106">
    <property type="protein sequence ID" value="VDN25494.1"/>
    <property type="molecule type" value="Genomic_DNA"/>
</dbReference>
<evidence type="ECO:0000313" key="4">
    <source>
        <dbReference type="WBParaSite" id="GPUH_0001518801-mRNA-1"/>
    </source>
</evidence>
<evidence type="ECO:0000313" key="2">
    <source>
        <dbReference type="EMBL" id="VDN25494.1"/>
    </source>
</evidence>
<reference evidence="4" key="1">
    <citation type="submission" date="2016-06" db="UniProtKB">
        <authorList>
            <consortium name="WormBaseParasite"/>
        </authorList>
    </citation>
    <scope>IDENTIFICATION</scope>
</reference>
<sequence>MGGFGAQQYRAEEVRFLEVWDRVRKRSSYGIRESSGMLENLKQYYELAKRTCPSSADRELYEMVYCVLHEKLVEKANGGDESRTPDKVSSCASDSGYGSFYSCTTPPIKVTPEPSLNLELTPQRRKLGKRRSRKINLPDPAETAAVKQEHFSDLSEEMSKKRRPYPILATAL</sequence>
<organism evidence="4">
    <name type="scientific">Gongylonema pulchrum</name>
    <dbReference type="NCBI Taxonomy" id="637853"/>
    <lineage>
        <taxon>Eukaryota</taxon>
        <taxon>Metazoa</taxon>
        <taxon>Ecdysozoa</taxon>
        <taxon>Nematoda</taxon>
        <taxon>Chromadorea</taxon>
        <taxon>Rhabditida</taxon>
        <taxon>Spirurina</taxon>
        <taxon>Spiruromorpha</taxon>
        <taxon>Spiruroidea</taxon>
        <taxon>Gongylonematidae</taxon>
        <taxon>Gongylonema</taxon>
    </lineage>
</organism>
<dbReference type="OrthoDB" id="5779565at2759"/>
<feature type="compositionally biased region" description="Basic residues" evidence="1">
    <location>
        <begin position="124"/>
        <end position="134"/>
    </location>
</feature>
<proteinExistence type="predicted"/>
<evidence type="ECO:0000313" key="3">
    <source>
        <dbReference type="Proteomes" id="UP000271098"/>
    </source>
</evidence>
<feature type="compositionally biased region" description="Basic and acidic residues" evidence="1">
    <location>
        <begin position="147"/>
        <end position="159"/>
    </location>
</feature>